<gene>
    <name evidence="2" type="ORF">CVP04_07455</name>
</gene>
<dbReference type="AlphaFoldDB" id="A0A2M8RV79"/>
<dbReference type="RefSeq" id="WP_100296889.1">
    <property type="nucleotide sequence ID" value="NZ_PHGZ01000014.1"/>
</dbReference>
<comment type="caution">
    <text evidence="2">The sequence shown here is derived from an EMBL/GenBank/DDBJ whole genome shotgun (WGS) entry which is preliminary data.</text>
</comment>
<evidence type="ECO:0000256" key="1">
    <source>
        <dbReference type="SAM" id="SignalP"/>
    </source>
</evidence>
<accession>A0A2M8RV79</accession>
<sequence>MYLKHTLYPLALLLCCQQSATAAEINPTITVYTTSNYAISHQNIATNVYFLDQVEHIEDQISSQFNTDPAIAENQARALFNSPQWKAKENQLLNAYQGVISGWQNGIKKVPAVLFEYENFPATVIYGETNIVSAKQRWLTWFQQQSQQR</sequence>
<organism evidence="2 3">
    <name type="scientific">Caviibacterium pharyngocola</name>
    <dbReference type="NCBI Taxonomy" id="28159"/>
    <lineage>
        <taxon>Bacteria</taxon>
        <taxon>Pseudomonadati</taxon>
        <taxon>Pseudomonadota</taxon>
        <taxon>Gammaproteobacteria</taxon>
        <taxon>Pasteurellales</taxon>
        <taxon>Pasteurellaceae</taxon>
        <taxon>Caviibacterium</taxon>
    </lineage>
</organism>
<protein>
    <submittedName>
        <fullName evidence="2">TIGR03757 family integrating conjugative element protein</fullName>
    </submittedName>
</protein>
<dbReference type="NCBIfam" id="TIGR03757">
    <property type="entry name" value="conj_TIGR03757"/>
    <property type="match status" value="1"/>
</dbReference>
<feature type="signal peptide" evidence="1">
    <location>
        <begin position="1"/>
        <end position="22"/>
    </location>
</feature>
<reference evidence="2 3" key="1">
    <citation type="submission" date="2017-11" db="EMBL/GenBank/DDBJ databases">
        <title>Reclassification of Bisgaard taxon 5 as Caviibacterium pharyngocola gen. nov., sp. nov.</title>
        <authorList>
            <person name="Christensen H."/>
        </authorList>
    </citation>
    <scope>NUCLEOTIDE SEQUENCE [LARGE SCALE GENOMIC DNA]</scope>
    <source>
        <strain evidence="2 3">7_3</strain>
    </source>
</reference>
<dbReference type="InterPro" id="IPR011090">
    <property type="entry name" value="Integr_conj_element_PFL4709"/>
</dbReference>
<dbReference type="EMBL" id="PHGZ01000014">
    <property type="protein sequence ID" value="PJG82790.1"/>
    <property type="molecule type" value="Genomic_DNA"/>
</dbReference>
<proteinExistence type="predicted"/>
<dbReference type="OrthoDB" id="8448784at2"/>
<feature type="chain" id="PRO_5014734480" evidence="1">
    <location>
        <begin position="23"/>
        <end position="149"/>
    </location>
</feature>
<name>A0A2M8RV79_9PAST</name>
<dbReference type="Proteomes" id="UP000230282">
    <property type="component" value="Unassembled WGS sequence"/>
</dbReference>
<evidence type="ECO:0000313" key="3">
    <source>
        <dbReference type="Proteomes" id="UP000230282"/>
    </source>
</evidence>
<keyword evidence="3" id="KW-1185">Reference proteome</keyword>
<evidence type="ECO:0000313" key="2">
    <source>
        <dbReference type="EMBL" id="PJG82790.1"/>
    </source>
</evidence>
<keyword evidence="1" id="KW-0732">Signal</keyword>
<dbReference type="Pfam" id="PF07511">
    <property type="entry name" value="DUF1525"/>
    <property type="match status" value="1"/>
</dbReference>